<dbReference type="SUPFAM" id="SSF48371">
    <property type="entry name" value="ARM repeat"/>
    <property type="match status" value="1"/>
</dbReference>
<evidence type="ECO:0008006" key="3">
    <source>
        <dbReference type="Google" id="ProtNLM"/>
    </source>
</evidence>
<comment type="caution">
    <text evidence="1">The sequence shown here is derived from an EMBL/GenBank/DDBJ whole genome shotgun (WGS) entry which is preliminary data.</text>
</comment>
<evidence type="ECO:0000313" key="2">
    <source>
        <dbReference type="Proteomes" id="UP000268233"/>
    </source>
</evidence>
<protein>
    <recommendedName>
        <fullName evidence="3">HEAT repeat protein</fullName>
    </recommendedName>
</protein>
<reference evidence="1 2" key="1">
    <citation type="submission" date="2018-10" db="EMBL/GenBank/DDBJ databases">
        <title>Genomic Encyclopedia of Archaeal and Bacterial Type Strains, Phase II (KMG-II): from individual species to whole genera.</title>
        <authorList>
            <person name="Goeker M."/>
        </authorList>
    </citation>
    <scope>NUCLEOTIDE SEQUENCE [LARGE SCALE GENOMIC DNA]</scope>
    <source>
        <strain evidence="1 2">DSM 11927</strain>
    </source>
</reference>
<organism evidence="1 2">
    <name type="scientific">Haloarcula quadrata</name>
    <dbReference type="NCBI Taxonomy" id="182779"/>
    <lineage>
        <taxon>Archaea</taxon>
        <taxon>Methanobacteriati</taxon>
        <taxon>Methanobacteriota</taxon>
        <taxon>Stenosarchaea group</taxon>
        <taxon>Halobacteria</taxon>
        <taxon>Halobacteriales</taxon>
        <taxon>Haloarculaceae</taxon>
        <taxon>Haloarcula</taxon>
    </lineage>
</organism>
<dbReference type="Proteomes" id="UP000268233">
    <property type="component" value="Unassembled WGS sequence"/>
</dbReference>
<dbReference type="Gene3D" id="1.25.10.10">
    <property type="entry name" value="Leucine-rich Repeat Variant"/>
    <property type="match status" value="1"/>
</dbReference>
<dbReference type="EMBL" id="RBWW01000004">
    <property type="protein sequence ID" value="RKS75134.1"/>
    <property type="molecule type" value="Genomic_DNA"/>
</dbReference>
<proteinExistence type="predicted"/>
<accession>A0A495QQ81</accession>
<dbReference type="Pfam" id="PF13646">
    <property type="entry name" value="HEAT_2"/>
    <property type="match status" value="1"/>
</dbReference>
<evidence type="ECO:0000313" key="1">
    <source>
        <dbReference type="EMBL" id="RKS75134.1"/>
    </source>
</evidence>
<dbReference type="AlphaFoldDB" id="A0A495QQ81"/>
<keyword evidence="2" id="KW-1185">Reference proteome</keyword>
<dbReference type="InterPro" id="IPR016024">
    <property type="entry name" value="ARM-type_fold"/>
</dbReference>
<name>A0A495QQ81_9EURY</name>
<dbReference type="InterPro" id="IPR011989">
    <property type="entry name" value="ARM-like"/>
</dbReference>
<sequence length="362" mass="40237">MSSASAVSFEILILIASIIIILLALTAVLTIAQSVRCERHDKQNKKVRSSVQEALLERMEAANPDWEEWVEELTTSEQRVATELLEEYLQRIQGRDRAALQKLGCTLGIDEEAQHKLHNGNRFERFWALRWILRLDIDIKIEVLQNTSKDYPETRAAAARVLYEQEQPDAAQAGTELLLQGSEPLSVLGIDTLYQLNKLSPEPLITSAKGSYDNWTESRLIQVLQVIGEAGPSKPDATLGWIGFLFLSESPNVRAAAAQSLSGYGWHEDVRSAVDIEQIRADESPKVRRAVYRMLGTWDDKESTDRLISAIKTEASPRAAIDAIVALEGQVAQVPESDLSTASAAAEDWVLRSKYGNKEAAQ</sequence>
<gene>
    <name evidence="1" type="ORF">BDK61_4674</name>
</gene>